<comment type="catalytic activity">
    <reaction evidence="10 11">
        <text>gamma-L-glutamyl-L-cysteine + glycine + ATP = glutathione + ADP + phosphate + H(+)</text>
        <dbReference type="Rhea" id="RHEA:13557"/>
        <dbReference type="ChEBI" id="CHEBI:15378"/>
        <dbReference type="ChEBI" id="CHEBI:30616"/>
        <dbReference type="ChEBI" id="CHEBI:43474"/>
        <dbReference type="ChEBI" id="CHEBI:57305"/>
        <dbReference type="ChEBI" id="CHEBI:57925"/>
        <dbReference type="ChEBI" id="CHEBI:58173"/>
        <dbReference type="ChEBI" id="CHEBI:456216"/>
        <dbReference type="EC" id="6.3.2.3"/>
    </reaction>
</comment>
<dbReference type="OrthoDB" id="9785415at2"/>
<dbReference type="AlphaFoldDB" id="A0A2T3J6A5"/>
<keyword evidence="14" id="KW-1185">Reference proteome</keyword>
<dbReference type="InterPro" id="IPR004218">
    <property type="entry name" value="GSHS_ATP-bd"/>
</dbReference>
<dbReference type="FunFam" id="3.30.1490.20:FF:000009">
    <property type="entry name" value="Glutathione synthetase"/>
    <property type="match status" value="1"/>
</dbReference>
<evidence type="ECO:0000256" key="7">
    <source>
        <dbReference type="ARBA" id="ARBA00022840"/>
    </source>
</evidence>
<evidence type="ECO:0000256" key="8">
    <source>
        <dbReference type="ARBA" id="ARBA00022842"/>
    </source>
</evidence>
<organism evidence="13 14">
    <name type="scientific">Photobacterium frigidiphilum</name>
    <dbReference type="NCBI Taxonomy" id="264736"/>
    <lineage>
        <taxon>Bacteria</taxon>
        <taxon>Pseudomonadati</taxon>
        <taxon>Pseudomonadota</taxon>
        <taxon>Gammaproteobacteria</taxon>
        <taxon>Vibrionales</taxon>
        <taxon>Vibrionaceae</taxon>
        <taxon>Photobacterium</taxon>
    </lineage>
</organism>
<evidence type="ECO:0000256" key="11">
    <source>
        <dbReference type="HAMAP-Rule" id="MF_00162"/>
    </source>
</evidence>
<evidence type="ECO:0000256" key="2">
    <source>
        <dbReference type="ARBA" id="ARBA00001946"/>
    </source>
</evidence>
<dbReference type="GO" id="GO:0046872">
    <property type="term" value="F:metal ion binding"/>
    <property type="evidence" value="ECO:0007669"/>
    <property type="project" value="UniProtKB-KW"/>
</dbReference>
<protein>
    <recommendedName>
        <fullName evidence="11">Glutathione synthetase</fullName>
        <ecNumber evidence="11">6.3.2.3</ecNumber>
    </recommendedName>
    <alternativeName>
        <fullName evidence="11">GSH synthetase</fullName>
        <shortName evidence="11">GSH-S</shortName>
        <shortName evidence="11">GSHase</shortName>
    </alternativeName>
    <alternativeName>
        <fullName evidence="11">Glutathione synthase</fullName>
    </alternativeName>
</protein>
<dbReference type="InterPro" id="IPR004215">
    <property type="entry name" value="GSHS_N"/>
</dbReference>
<dbReference type="Pfam" id="PF02951">
    <property type="entry name" value="GSH-S_N"/>
    <property type="match status" value="1"/>
</dbReference>
<evidence type="ECO:0000313" key="14">
    <source>
        <dbReference type="Proteomes" id="UP000240987"/>
    </source>
</evidence>
<dbReference type="NCBIfam" id="NF003573">
    <property type="entry name" value="PRK05246.1"/>
    <property type="match status" value="1"/>
</dbReference>
<dbReference type="InterPro" id="IPR006284">
    <property type="entry name" value="Glut_synth_pro"/>
</dbReference>
<dbReference type="Gene3D" id="3.30.1490.20">
    <property type="entry name" value="ATP-grasp fold, A domain"/>
    <property type="match status" value="1"/>
</dbReference>
<comment type="cofactor">
    <cofactor evidence="1">
        <name>Mn(2+)</name>
        <dbReference type="ChEBI" id="CHEBI:29035"/>
    </cofactor>
</comment>
<dbReference type="FunFam" id="3.30.470.20:FF:000010">
    <property type="entry name" value="Glutathione synthetase"/>
    <property type="match status" value="1"/>
</dbReference>
<accession>A0A2T3J6A5</accession>
<evidence type="ECO:0000256" key="5">
    <source>
        <dbReference type="ARBA" id="ARBA00022723"/>
    </source>
</evidence>
<dbReference type="UniPathway" id="UPA00142">
    <property type="reaction ID" value="UER00210"/>
</dbReference>
<keyword evidence="6 11" id="KW-0547">Nucleotide-binding</keyword>
<evidence type="ECO:0000256" key="4">
    <source>
        <dbReference type="ARBA" id="ARBA00022684"/>
    </source>
</evidence>
<keyword evidence="7 11" id="KW-0067">ATP-binding</keyword>
<dbReference type="Proteomes" id="UP000240987">
    <property type="component" value="Unassembled WGS sequence"/>
</dbReference>
<keyword evidence="9" id="KW-0464">Manganese</keyword>
<dbReference type="Gene3D" id="3.40.50.20">
    <property type="match status" value="1"/>
</dbReference>
<keyword evidence="3 11" id="KW-0436">Ligase</keyword>
<dbReference type="NCBIfam" id="TIGR01380">
    <property type="entry name" value="glut_syn"/>
    <property type="match status" value="1"/>
</dbReference>
<feature type="domain" description="ATP-grasp" evidence="12">
    <location>
        <begin position="124"/>
        <end position="310"/>
    </location>
</feature>
<evidence type="ECO:0000256" key="9">
    <source>
        <dbReference type="ARBA" id="ARBA00023211"/>
    </source>
</evidence>
<evidence type="ECO:0000313" key="13">
    <source>
        <dbReference type="EMBL" id="PSU43256.1"/>
    </source>
</evidence>
<evidence type="ECO:0000256" key="3">
    <source>
        <dbReference type="ARBA" id="ARBA00022598"/>
    </source>
</evidence>
<dbReference type="Gene3D" id="3.30.470.20">
    <property type="entry name" value="ATP-grasp fold, B domain"/>
    <property type="match status" value="1"/>
</dbReference>
<sequence length="318" mass="35470">MIKLGIVMDPIESINIKKDSSFAMMMEAQRRGWEIHYMEMNDLSLEQGKAVARTRVVSLKEDPNGWFEFQSEQEIALSDLDAVLMRKDPPFDTEYIYATYILERAENEGALIVNKPQSLRDCNEKLFTAWFPELTPTTLVTRRADKLKAFHQEHGDVILKPLDGMGGSSIFRVMKGDPNVSVIIETLTAMGTTYCMAQTFVPDISNGDKRILVVDGEPMPYCLARIPAKGETRGNLAAGGRGEARPISETDRKIAETVAPVLKEKGLIFVGLDVIGDKLTEINVTSPTCIREIEAAFDISITGKLMDAIERRLQNKPV</sequence>
<dbReference type="InterPro" id="IPR011761">
    <property type="entry name" value="ATP-grasp"/>
</dbReference>
<name>A0A2T3J6A5_9GAMM</name>
<comment type="caution">
    <text evidence="13">The sequence shown here is derived from an EMBL/GenBank/DDBJ whole genome shotgun (WGS) entry which is preliminary data.</text>
</comment>
<dbReference type="FunFam" id="3.40.50.20:FF:000009">
    <property type="entry name" value="Glutathione synthetase"/>
    <property type="match status" value="1"/>
</dbReference>
<comment type="pathway">
    <text evidence="11">Sulfur metabolism; glutathione biosynthesis; glutathione from L-cysteine and L-glutamate: step 2/2.</text>
</comment>
<evidence type="ECO:0000259" key="12">
    <source>
        <dbReference type="PROSITE" id="PS50975"/>
    </source>
</evidence>
<dbReference type="InterPro" id="IPR016185">
    <property type="entry name" value="PreATP-grasp_dom_sf"/>
</dbReference>
<dbReference type="PANTHER" id="PTHR21621">
    <property type="entry name" value="RIBOSOMAL PROTEIN S6 MODIFICATION PROTEIN"/>
    <property type="match status" value="1"/>
</dbReference>
<dbReference type="RefSeq" id="WP_107246423.1">
    <property type="nucleotide sequence ID" value="NZ_PYMJ01000058.1"/>
</dbReference>
<keyword evidence="5" id="KW-0479">Metal-binding</keyword>
<dbReference type="HAMAP" id="MF_00162">
    <property type="entry name" value="GSH_S"/>
    <property type="match status" value="1"/>
</dbReference>
<keyword evidence="8" id="KW-0460">Magnesium</keyword>
<dbReference type="SUPFAM" id="SSF52440">
    <property type="entry name" value="PreATP-grasp domain"/>
    <property type="match status" value="1"/>
</dbReference>
<evidence type="ECO:0000256" key="6">
    <source>
        <dbReference type="ARBA" id="ARBA00022741"/>
    </source>
</evidence>
<evidence type="ECO:0000256" key="1">
    <source>
        <dbReference type="ARBA" id="ARBA00001936"/>
    </source>
</evidence>
<proteinExistence type="inferred from homology"/>
<dbReference type="EC" id="6.3.2.3" evidence="11"/>
<dbReference type="GO" id="GO:0005737">
    <property type="term" value="C:cytoplasm"/>
    <property type="evidence" value="ECO:0007669"/>
    <property type="project" value="TreeGrafter"/>
</dbReference>
<dbReference type="EMBL" id="PYMJ01000058">
    <property type="protein sequence ID" value="PSU43256.1"/>
    <property type="molecule type" value="Genomic_DNA"/>
</dbReference>
<comment type="cofactor">
    <cofactor evidence="2">
        <name>Mg(2+)</name>
        <dbReference type="ChEBI" id="CHEBI:18420"/>
    </cofactor>
</comment>
<dbReference type="PANTHER" id="PTHR21621:SF4">
    <property type="entry name" value="GLUTATHIONE SYNTHETASE"/>
    <property type="match status" value="1"/>
</dbReference>
<dbReference type="InterPro" id="IPR013815">
    <property type="entry name" value="ATP_grasp_subdomain_1"/>
</dbReference>
<keyword evidence="4 11" id="KW-0317">Glutathione biosynthesis</keyword>
<reference evidence="13 14" key="1">
    <citation type="submission" date="2018-01" db="EMBL/GenBank/DDBJ databases">
        <title>Whole genome sequencing of Histamine producing bacteria.</title>
        <authorList>
            <person name="Butler K."/>
        </authorList>
    </citation>
    <scope>NUCLEOTIDE SEQUENCE [LARGE SCALE GENOMIC DNA]</scope>
    <source>
        <strain evidence="13 14">JCM 12947</strain>
    </source>
</reference>
<comment type="similarity">
    <text evidence="11">Belongs to the prokaryotic GSH synthase family.</text>
</comment>
<dbReference type="GO" id="GO:0005524">
    <property type="term" value="F:ATP binding"/>
    <property type="evidence" value="ECO:0007669"/>
    <property type="project" value="UniProtKB-UniRule"/>
</dbReference>
<evidence type="ECO:0000256" key="10">
    <source>
        <dbReference type="ARBA" id="ARBA00050650"/>
    </source>
</evidence>
<gene>
    <name evidence="11" type="primary">gshB</name>
    <name evidence="13" type="ORF">C9J12_28190</name>
</gene>
<dbReference type="GO" id="GO:0004363">
    <property type="term" value="F:glutathione synthase activity"/>
    <property type="evidence" value="ECO:0007669"/>
    <property type="project" value="UniProtKB-UniRule"/>
</dbReference>
<dbReference type="PROSITE" id="PS50975">
    <property type="entry name" value="ATP_GRASP"/>
    <property type="match status" value="1"/>
</dbReference>
<dbReference type="Pfam" id="PF02955">
    <property type="entry name" value="GSH-S_ATP"/>
    <property type="match status" value="1"/>
</dbReference>
<dbReference type="SUPFAM" id="SSF56059">
    <property type="entry name" value="Glutathione synthetase ATP-binding domain-like"/>
    <property type="match status" value="1"/>
</dbReference>